<protein>
    <submittedName>
        <fullName evidence="1">Uncharacterized protein</fullName>
    </submittedName>
</protein>
<dbReference type="AlphaFoldDB" id="A0A813I4A8"/>
<accession>A0A813I4A8</accession>
<organism evidence="1 2">
    <name type="scientific">Polarella glacialis</name>
    <name type="common">Dinoflagellate</name>
    <dbReference type="NCBI Taxonomy" id="89957"/>
    <lineage>
        <taxon>Eukaryota</taxon>
        <taxon>Sar</taxon>
        <taxon>Alveolata</taxon>
        <taxon>Dinophyceae</taxon>
        <taxon>Suessiales</taxon>
        <taxon>Suessiaceae</taxon>
        <taxon>Polarella</taxon>
    </lineage>
</organism>
<feature type="non-terminal residue" evidence="1">
    <location>
        <position position="1"/>
    </location>
</feature>
<dbReference type="EMBL" id="CAJNNW010003022">
    <property type="protein sequence ID" value="CAE8644928.1"/>
    <property type="molecule type" value="Genomic_DNA"/>
</dbReference>
<name>A0A813I4A8_POLGL</name>
<dbReference type="Proteomes" id="UP000626109">
    <property type="component" value="Unassembled WGS sequence"/>
</dbReference>
<evidence type="ECO:0000313" key="2">
    <source>
        <dbReference type="Proteomes" id="UP000626109"/>
    </source>
</evidence>
<feature type="non-terminal residue" evidence="1">
    <location>
        <position position="166"/>
    </location>
</feature>
<gene>
    <name evidence="1" type="ORF">PGLA2088_LOCUS3476</name>
</gene>
<reference evidence="1" key="1">
    <citation type="submission" date="2021-02" db="EMBL/GenBank/DDBJ databases">
        <authorList>
            <person name="Dougan E. K."/>
            <person name="Rhodes N."/>
            <person name="Thang M."/>
            <person name="Chan C."/>
        </authorList>
    </citation>
    <scope>NUCLEOTIDE SEQUENCE</scope>
</reference>
<evidence type="ECO:0000313" key="1">
    <source>
        <dbReference type="EMBL" id="CAE8644928.1"/>
    </source>
</evidence>
<comment type="caution">
    <text evidence="1">The sequence shown here is derived from an EMBL/GenBank/DDBJ whole genome shotgun (WGS) entry which is preliminary data.</text>
</comment>
<proteinExistence type="predicted"/>
<sequence length="166" mass="19285">TFRRKARLGWVVVRSVTRVIALYRRTRIQTGSQHIVKSILGQLGEWSRVRFAIKKTISTVRGIQTVCRQFLVTKKLRCEQIAKDWSRLEDKHLQRFFTKYAEQLIKEQMEEGPAGPGMAAKQQHEKFCKELMDALQGGQLSIDWKGFKIPNKEKAQVISAYYMGQL</sequence>